<keyword evidence="1" id="KW-1133">Transmembrane helix</keyword>
<organism evidence="2 3">
    <name type="scientific">Paenibacillus mendelii</name>
    <dbReference type="NCBI Taxonomy" id="206163"/>
    <lineage>
        <taxon>Bacteria</taxon>
        <taxon>Bacillati</taxon>
        <taxon>Bacillota</taxon>
        <taxon>Bacilli</taxon>
        <taxon>Bacillales</taxon>
        <taxon>Paenibacillaceae</taxon>
        <taxon>Paenibacillus</taxon>
    </lineage>
</organism>
<dbReference type="EMBL" id="JBHLVF010000017">
    <property type="protein sequence ID" value="MFC0392263.1"/>
    <property type="molecule type" value="Genomic_DNA"/>
</dbReference>
<feature type="transmembrane region" description="Helical" evidence="1">
    <location>
        <begin position="139"/>
        <end position="161"/>
    </location>
</feature>
<sequence length="744" mass="85094">MRALALQIVMELRLLFRLRWPLLLPPVAGAWMIVQTYSNGLPASMDVNLYAADAHNMLMIFTPIIPILFGVLLMRRDTLNASYEWSLALPVSNRVFITSKWIAGFLYSSMFTLCIQAAYLFSAWKHELAWQSAMSQLMFYTTIYETTFALSVALGMVLGALMPMRFSLAIAFCGWVFGTIFVPMFLVDTYYWYPANVFSLSPLMNMSNNTVNETWTFQLKAQEYGLQIVINAAFTLFMLAASGALLARSRPVMRPKIPNLIMWTALLTALASLVPYAGFWGDRYDRINAVKAAAPPSEQAQPQEPFMFRIDRLALEVSRSQDDILDMKATINLPVQDGALIPAAPGITKVKEHEEGRVSFLLYPRLIVQSFTVDGRSIPFKQERDLLSFDRSLLGPGDGVHTLVITYSGSLNEWESEYSTQYYRAFVDGAQVYLPSHIGWFPIPGGDSLLYSNYRFALNRTDTLKYMQADIDVRLTGFPGDLYASISPAPDDRPNSRHWSQSSASGVTIFGGRFENVSISGEPISIVTTPGNVKESKLFLERLHEQRLFYERWLGKPLSRLKQIVYFPMDDTIRPSYGTNILIEDNMMFISEMQHNNLDDYRLQQVMNYMLFGDTVNTTMPVDEWDDQNKKMAETYSIVQEIRRAIAPYVWLKETNPDAVNQDPHSMSPLSKPLMDMIDHAYTEGKQELVRRVLLHFLNEGLYINDLYSARFQPIQFNDNVTRFTFPLITWNQWLKVWNEEKGR</sequence>
<feature type="transmembrane region" description="Helical" evidence="1">
    <location>
        <begin position="168"/>
        <end position="193"/>
    </location>
</feature>
<evidence type="ECO:0000256" key="1">
    <source>
        <dbReference type="SAM" id="Phobius"/>
    </source>
</evidence>
<feature type="transmembrane region" description="Helical" evidence="1">
    <location>
        <begin position="20"/>
        <end position="37"/>
    </location>
</feature>
<reference evidence="2 3" key="1">
    <citation type="submission" date="2024-09" db="EMBL/GenBank/DDBJ databases">
        <authorList>
            <person name="Sun Q."/>
            <person name="Mori K."/>
        </authorList>
    </citation>
    <scope>NUCLEOTIDE SEQUENCE [LARGE SCALE GENOMIC DNA]</scope>
    <source>
        <strain evidence="2 3">CCM 4839</strain>
    </source>
</reference>
<keyword evidence="1" id="KW-0472">Membrane</keyword>
<proteinExistence type="predicted"/>
<evidence type="ECO:0000313" key="3">
    <source>
        <dbReference type="Proteomes" id="UP001589818"/>
    </source>
</evidence>
<keyword evidence="3" id="KW-1185">Reference proteome</keyword>
<dbReference type="RefSeq" id="WP_204819372.1">
    <property type="nucleotide sequence ID" value="NZ_JANHOF010000003.1"/>
</dbReference>
<dbReference type="Proteomes" id="UP001589818">
    <property type="component" value="Unassembled WGS sequence"/>
</dbReference>
<protein>
    <recommendedName>
        <fullName evidence="4">ABC transporter permease</fullName>
    </recommendedName>
</protein>
<accession>A0ABV6JCB2</accession>
<evidence type="ECO:0000313" key="2">
    <source>
        <dbReference type="EMBL" id="MFC0392263.1"/>
    </source>
</evidence>
<evidence type="ECO:0008006" key="4">
    <source>
        <dbReference type="Google" id="ProtNLM"/>
    </source>
</evidence>
<keyword evidence="1" id="KW-0812">Transmembrane</keyword>
<feature type="transmembrane region" description="Helical" evidence="1">
    <location>
        <begin position="95"/>
        <end position="119"/>
    </location>
</feature>
<feature type="transmembrane region" description="Helical" evidence="1">
    <location>
        <begin position="224"/>
        <end position="248"/>
    </location>
</feature>
<feature type="transmembrane region" description="Helical" evidence="1">
    <location>
        <begin position="57"/>
        <end position="74"/>
    </location>
</feature>
<comment type="caution">
    <text evidence="2">The sequence shown here is derived from an EMBL/GenBank/DDBJ whole genome shotgun (WGS) entry which is preliminary data.</text>
</comment>
<feature type="transmembrane region" description="Helical" evidence="1">
    <location>
        <begin position="260"/>
        <end position="281"/>
    </location>
</feature>
<name>A0ABV6JCB2_9BACL</name>
<gene>
    <name evidence="2" type="ORF">ACFFJ8_12900</name>
</gene>